<evidence type="ECO:0000256" key="1">
    <source>
        <dbReference type="PIRSR" id="PIRSR001359-1"/>
    </source>
</evidence>
<feature type="binding site" evidence="3">
    <location>
        <position position="104"/>
    </location>
    <ligand>
        <name>Zn(2+)</name>
        <dbReference type="ChEBI" id="CHEBI:29105"/>
        <label>2</label>
    </ligand>
</feature>
<dbReference type="RefSeq" id="WP_079494289.1">
    <property type="nucleotide sequence ID" value="NZ_FUZT01000011.1"/>
</dbReference>
<dbReference type="GO" id="GO:0008270">
    <property type="term" value="F:zinc ion binding"/>
    <property type="evidence" value="ECO:0007669"/>
    <property type="project" value="InterPro"/>
</dbReference>
<dbReference type="STRING" id="36842.SAMN02194393_04156"/>
<gene>
    <name evidence="4" type="ORF">SAMN02194393_04156</name>
</gene>
<dbReference type="InterPro" id="IPR013785">
    <property type="entry name" value="Aldolase_TIM"/>
</dbReference>
<keyword evidence="5" id="KW-1185">Reference proteome</keyword>
<evidence type="ECO:0000256" key="2">
    <source>
        <dbReference type="PIRSR" id="PIRSR001359-2"/>
    </source>
</evidence>
<dbReference type="PANTHER" id="PTHR30304">
    <property type="entry name" value="D-TAGATOSE-1,6-BISPHOSPHATE ALDOLASE"/>
    <property type="match status" value="1"/>
</dbReference>
<proteinExistence type="predicted"/>
<dbReference type="GO" id="GO:0016832">
    <property type="term" value="F:aldehyde-lyase activity"/>
    <property type="evidence" value="ECO:0007669"/>
    <property type="project" value="InterPro"/>
</dbReference>
<sequence length="294" mass="32240">MLTTMKSILDAANRDNYAVMAVNSINLEIVRAVINAANDKKSPIIVQMGPSQMKKHAHPEDMAPMVKRMAEEAKVPVALNLDHGSDLDTIISCIQHGFTNVMIDASSLPYEENIKRTKLVVDLAHQKGISVEAELGHVGQADAGDYGNADLLTNVEQAYDFVNRTGVDALAVAFGTAHGSYPEGYIPKLDFERLAQIKEKLKMPLVMHGGSGSGDENVKKAVKNGINKINVCTDVFKVAKENILNTVKENPKADFLEISISVENAVYKFVSDYIDLIGPSNRYTFSNLEQKVYE</sequence>
<dbReference type="Gene3D" id="3.20.20.70">
    <property type="entry name" value="Aldolase class I"/>
    <property type="match status" value="1"/>
</dbReference>
<feature type="binding site" evidence="2">
    <location>
        <begin position="230"/>
        <end position="233"/>
    </location>
    <ligand>
        <name>dihydroxyacetone phosphate</name>
        <dbReference type="ChEBI" id="CHEBI:57642"/>
    </ligand>
</feature>
<reference evidence="4 5" key="1">
    <citation type="submission" date="2017-02" db="EMBL/GenBank/DDBJ databases">
        <authorList>
            <person name="Peterson S.W."/>
        </authorList>
    </citation>
    <scope>NUCLEOTIDE SEQUENCE [LARGE SCALE GENOMIC DNA]</scope>
    <source>
        <strain evidence="4 5">M1</strain>
    </source>
</reference>
<feature type="binding site" evidence="3">
    <location>
        <position position="83"/>
    </location>
    <ligand>
        <name>Zn(2+)</name>
        <dbReference type="ChEBI" id="CHEBI:29105"/>
        <label>1</label>
        <note>catalytic</note>
    </ligand>
</feature>
<accession>A0A1T5M9P5</accession>
<keyword evidence="3" id="KW-0862">Zinc</keyword>
<dbReference type="GO" id="GO:0005975">
    <property type="term" value="P:carbohydrate metabolic process"/>
    <property type="evidence" value="ECO:0007669"/>
    <property type="project" value="InterPro"/>
</dbReference>
<organism evidence="4 5">
    <name type="scientific">Maledivibacter halophilus</name>
    <dbReference type="NCBI Taxonomy" id="36842"/>
    <lineage>
        <taxon>Bacteria</taxon>
        <taxon>Bacillati</taxon>
        <taxon>Bacillota</taxon>
        <taxon>Clostridia</taxon>
        <taxon>Peptostreptococcales</taxon>
        <taxon>Caminicellaceae</taxon>
        <taxon>Maledivibacter</taxon>
    </lineage>
</organism>
<dbReference type="InterPro" id="IPR000771">
    <property type="entry name" value="FBA_II"/>
</dbReference>
<feature type="binding site" evidence="3">
    <location>
        <position position="178"/>
    </location>
    <ligand>
        <name>Zn(2+)</name>
        <dbReference type="ChEBI" id="CHEBI:29105"/>
        <label>1</label>
        <note>catalytic</note>
    </ligand>
</feature>
<evidence type="ECO:0000313" key="5">
    <source>
        <dbReference type="Proteomes" id="UP000190285"/>
    </source>
</evidence>
<dbReference type="Proteomes" id="UP000190285">
    <property type="component" value="Unassembled WGS sequence"/>
</dbReference>
<feature type="active site" description="Proton donor" evidence="1">
    <location>
        <position position="82"/>
    </location>
</feature>
<feature type="binding site" evidence="2">
    <location>
        <position position="179"/>
    </location>
    <ligand>
        <name>dihydroxyacetone phosphate</name>
        <dbReference type="ChEBI" id="CHEBI:57642"/>
    </ligand>
</feature>
<protein>
    <submittedName>
        <fullName evidence="4">Fructose-bisphosphate aldolase, class II</fullName>
    </submittedName>
</protein>
<dbReference type="Pfam" id="PF01116">
    <property type="entry name" value="F_bP_aldolase"/>
    <property type="match status" value="1"/>
</dbReference>
<feature type="binding site" evidence="3">
    <location>
        <position position="134"/>
    </location>
    <ligand>
        <name>Zn(2+)</name>
        <dbReference type="ChEBI" id="CHEBI:29105"/>
        <label>2</label>
    </ligand>
</feature>
<dbReference type="PIRSF" id="PIRSF001359">
    <property type="entry name" value="F_bP_aldolase_II"/>
    <property type="match status" value="1"/>
</dbReference>
<dbReference type="InterPro" id="IPR050246">
    <property type="entry name" value="Class_II_FBP_aldolase"/>
</dbReference>
<feature type="binding site" evidence="3">
    <location>
        <position position="208"/>
    </location>
    <ligand>
        <name>Zn(2+)</name>
        <dbReference type="ChEBI" id="CHEBI:29105"/>
        <label>1</label>
        <note>catalytic</note>
    </ligand>
</feature>
<dbReference type="NCBIfam" id="TIGR00167">
    <property type="entry name" value="cbbA"/>
    <property type="match status" value="1"/>
</dbReference>
<name>A0A1T5M9P5_9FIRM</name>
<dbReference type="OrthoDB" id="9803995at2"/>
<evidence type="ECO:0000256" key="3">
    <source>
        <dbReference type="PIRSR" id="PIRSR001359-3"/>
    </source>
</evidence>
<keyword evidence="3" id="KW-0479">Metal-binding</keyword>
<comment type="cofactor">
    <cofactor evidence="3">
        <name>Zn(2+)</name>
        <dbReference type="ChEBI" id="CHEBI:29105"/>
    </cofactor>
    <text evidence="3">Binds 2 Zn(2+) ions per subunit. One is catalytic and the other provides a structural contribution.</text>
</comment>
<dbReference type="AlphaFoldDB" id="A0A1T5M9P5"/>
<evidence type="ECO:0000313" key="4">
    <source>
        <dbReference type="EMBL" id="SKC84548.1"/>
    </source>
</evidence>
<dbReference type="CDD" id="cd00947">
    <property type="entry name" value="TBP_aldolase_IIB"/>
    <property type="match status" value="1"/>
</dbReference>
<dbReference type="PANTHER" id="PTHR30304:SF0">
    <property type="entry name" value="D-TAGATOSE-1,6-BISPHOSPHATE ALDOLASE SUBUNIT GATY-RELATED"/>
    <property type="match status" value="1"/>
</dbReference>
<dbReference type="EMBL" id="FUZT01000011">
    <property type="protein sequence ID" value="SKC84548.1"/>
    <property type="molecule type" value="Genomic_DNA"/>
</dbReference>
<feature type="binding site" evidence="2">
    <location>
        <begin position="209"/>
        <end position="211"/>
    </location>
    <ligand>
        <name>dihydroxyacetone phosphate</name>
        <dbReference type="ChEBI" id="CHEBI:57642"/>
    </ligand>
</feature>
<dbReference type="SUPFAM" id="SSF51569">
    <property type="entry name" value="Aldolase"/>
    <property type="match status" value="1"/>
</dbReference>